<evidence type="ECO:0000313" key="1">
    <source>
        <dbReference type="EMBL" id="POP42428.1"/>
    </source>
</evidence>
<evidence type="ECO:0000313" key="2">
    <source>
        <dbReference type="EMBL" id="POP47952.1"/>
    </source>
</evidence>
<evidence type="ECO:0000313" key="4">
    <source>
        <dbReference type="Proteomes" id="UP000247005"/>
    </source>
</evidence>
<organism evidence="1 4">
    <name type="scientific">Superficieibacter electus</name>
    <dbReference type="NCBI Taxonomy" id="2022662"/>
    <lineage>
        <taxon>Bacteria</taxon>
        <taxon>Pseudomonadati</taxon>
        <taxon>Pseudomonadota</taxon>
        <taxon>Gammaproteobacteria</taxon>
        <taxon>Enterobacterales</taxon>
        <taxon>Enterobacteriaceae</taxon>
        <taxon>Superficieibacter</taxon>
    </lineage>
</organism>
<evidence type="ECO:0000313" key="3">
    <source>
        <dbReference type="Proteomes" id="UP000237073"/>
    </source>
</evidence>
<dbReference type="RefSeq" id="WP_103674420.1">
    <property type="nucleotide sequence ID" value="NZ_PQGD01000030.1"/>
</dbReference>
<dbReference type="OrthoDB" id="9775851at2"/>
<gene>
    <name evidence="1" type="ORF">CHU32_25115</name>
    <name evidence="2" type="ORF">CHU33_02090</name>
</gene>
<name>A0A2P5GI25_9ENTR</name>
<dbReference type="Proteomes" id="UP000237073">
    <property type="component" value="Unassembled WGS sequence"/>
</dbReference>
<dbReference type="EMBL" id="PQGE01000001">
    <property type="protein sequence ID" value="POP47952.1"/>
    <property type="molecule type" value="Genomic_DNA"/>
</dbReference>
<dbReference type="AlphaFoldDB" id="A0A2P5GI25"/>
<comment type="caution">
    <text evidence="1">The sequence shown here is derived from an EMBL/GenBank/DDBJ whole genome shotgun (WGS) entry which is preliminary data.</text>
</comment>
<dbReference type="Proteomes" id="UP000247005">
    <property type="component" value="Unassembled WGS sequence"/>
</dbReference>
<sequence length="104" mass="11826">MTVKFNDYIGSFLLHGKPVSKTGVEWLPWSPDNVKKGQSLLMMDANRQRAILYMSNKDYNQDDVISAIKEDGTLPASDKKTVISQMLNGRWFSDQLDATFNQQP</sequence>
<reference evidence="3 4" key="1">
    <citation type="submission" date="2018-01" db="EMBL/GenBank/DDBJ databases">
        <title>Superficieibacter electus gen. nov., sp. nov., an extended-spectrum beta-lactamase possessing member of the Enterobacteriaceae family, isolated from intensive care unit surfaces.</title>
        <authorList>
            <person name="Potter R.F."/>
            <person name="D'Souza A.W."/>
        </authorList>
    </citation>
    <scope>NUCLEOTIDE SEQUENCE [LARGE SCALE GENOMIC DNA]</scope>
    <source>
        <strain evidence="1 4">BP-1</strain>
        <strain evidence="2 3">BP-2</strain>
    </source>
</reference>
<dbReference type="EMBL" id="PQGD01000030">
    <property type="protein sequence ID" value="POP42428.1"/>
    <property type="molecule type" value="Genomic_DNA"/>
</dbReference>
<keyword evidence="3" id="KW-1185">Reference proteome</keyword>
<protein>
    <submittedName>
        <fullName evidence="1">Uncharacterized protein</fullName>
    </submittedName>
</protein>
<proteinExistence type="predicted"/>
<accession>A0A2P5GI25</accession>